<keyword evidence="6" id="KW-0694">RNA-binding</keyword>
<dbReference type="PANTHER" id="PTHR34276:SF1">
    <property type="entry name" value="MINI-RIBONUCLEASE 3"/>
    <property type="match status" value="1"/>
</dbReference>
<comment type="subcellular location">
    <subcellularLocation>
        <location evidence="6">Cytoplasm</location>
    </subcellularLocation>
</comment>
<dbReference type="GO" id="GO:0005737">
    <property type="term" value="C:cytoplasm"/>
    <property type="evidence" value="ECO:0007669"/>
    <property type="project" value="UniProtKB-SubCell"/>
</dbReference>
<dbReference type="InterPro" id="IPR008226">
    <property type="entry name" value="Mini3_fam"/>
</dbReference>
<dbReference type="RefSeq" id="WP_014262033.1">
    <property type="nucleotide sequence ID" value="NC_016630.1"/>
</dbReference>
<keyword evidence="4 6" id="KW-0255">Endonuclease</keyword>
<evidence type="ECO:0000256" key="6">
    <source>
        <dbReference type="HAMAP-Rule" id="MF_01468"/>
    </source>
</evidence>
<dbReference type="InterPro" id="IPR000999">
    <property type="entry name" value="RNase_III_dom"/>
</dbReference>
<evidence type="ECO:0000259" key="7">
    <source>
        <dbReference type="Pfam" id="PF00636"/>
    </source>
</evidence>
<feature type="active site" evidence="6">
    <location>
        <position position="26"/>
    </location>
</feature>
<organism evidence="8 9">
    <name type="scientific">Filifactor alocis (strain ATCC 35896 / CCUG 47790 / D40 B5)</name>
    <name type="common">Fusobacterium alocis</name>
    <dbReference type="NCBI Taxonomy" id="546269"/>
    <lineage>
        <taxon>Bacteria</taxon>
        <taxon>Bacillati</taxon>
        <taxon>Bacillota</taxon>
        <taxon>Clostridia</taxon>
        <taxon>Peptostreptococcales</taxon>
        <taxon>Filifactoraceae</taxon>
        <taxon>Filifactor</taxon>
    </lineage>
</organism>
<reference evidence="9" key="1">
    <citation type="submission" date="2010-12" db="EMBL/GenBank/DDBJ databases">
        <title>The genome sequence of Filifactor alocis strain ATCC 35896.</title>
        <authorList>
            <consortium name="The Broad Institute Genome Sequencing Platform"/>
            <person name="Ward D."/>
            <person name="Earl A."/>
            <person name="Feldgarden M."/>
            <person name="Young S.K."/>
            <person name="Gargeya S."/>
            <person name="Zeng Q."/>
            <person name="Alvarado L."/>
            <person name="Berlin A."/>
            <person name="Bochicchio J."/>
            <person name="Chapman S.B."/>
            <person name="Chen Z."/>
            <person name="Freedman E."/>
            <person name="Gellesch M."/>
            <person name="Goldberg J."/>
            <person name="Griggs A."/>
            <person name="Gujja S."/>
            <person name="Heilman E."/>
            <person name="Heiman D."/>
            <person name="Howarth C."/>
            <person name="Mehta T."/>
            <person name="Neiman D."/>
            <person name="Pearson M."/>
            <person name="Roberts A."/>
            <person name="Saif S."/>
            <person name="Shea T."/>
            <person name="Shenoy N."/>
            <person name="Sisk P."/>
            <person name="Stolte C."/>
            <person name="Sykes S."/>
            <person name="White J."/>
            <person name="Yandava C."/>
            <person name="Izard J."/>
            <person name="Blanton J.M."/>
            <person name="Baranova O.V."/>
            <person name="Tanner A.C."/>
            <person name="Dewhirst F.E."/>
            <person name="Haas B."/>
            <person name="Nusbaum C."/>
            <person name="Birren B."/>
        </authorList>
    </citation>
    <scope>NUCLEOTIDE SEQUENCE [LARGE SCALE GENOMIC DNA]</scope>
    <source>
        <strain evidence="9">ATCC 35896 / CCUG 47790 / D40 B5</strain>
    </source>
</reference>
<evidence type="ECO:0000256" key="3">
    <source>
        <dbReference type="ARBA" id="ARBA00022722"/>
    </source>
</evidence>
<dbReference type="HAMAP" id="MF_01468">
    <property type="entry name" value="RNase_Mini_III"/>
    <property type="match status" value="1"/>
</dbReference>
<dbReference type="eggNOG" id="COG1939">
    <property type="taxonomic scope" value="Bacteria"/>
</dbReference>
<evidence type="ECO:0000313" key="8">
    <source>
        <dbReference type="EMBL" id="EFE28357.1"/>
    </source>
</evidence>
<name>D6GRR6_FILAD</name>
<comment type="function">
    <text evidence="6">Involved in correct processing of both the 5' and 3' ends of 23S rRNA precursor. Processes 30S rRNA precursor transcript even in absence of ribonuclease 3 (Rnc); Rnc processes 30S rRNA into smaller rRNA precursors.</text>
</comment>
<dbReference type="PANTHER" id="PTHR34276">
    <property type="entry name" value="MINI-RIBONUCLEASE 3"/>
    <property type="match status" value="1"/>
</dbReference>
<dbReference type="SUPFAM" id="SSF69065">
    <property type="entry name" value="RNase III domain-like"/>
    <property type="match status" value="1"/>
</dbReference>
<protein>
    <recommendedName>
        <fullName evidence="6">Mini-ribonuclease 3</fullName>
        <shortName evidence="6">Mini-3</shortName>
        <shortName evidence="6">Mini-RNase 3</shortName>
        <ecNumber evidence="6">3.1.26.-</ecNumber>
    </recommendedName>
    <alternativeName>
        <fullName evidence="6">Mini-RNase III</fullName>
        <shortName evidence="6">Mini-III</shortName>
    </alternativeName>
</protein>
<dbReference type="AlphaFoldDB" id="D6GRR6"/>
<evidence type="ECO:0000256" key="2">
    <source>
        <dbReference type="ARBA" id="ARBA00022552"/>
    </source>
</evidence>
<dbReference type="Gene3D" id="1.10.1520.10">
    <property type="entry name" value="Ribonuclease III domain"/>
    <property type="match status" value="1"/>
</dbReference>
<keyword evidence="5 6" id="KW-0378">Hydrolase</keyword>
<dbReference type="Pfam" id="PF00636">
    <property type="entry name" value="Ribonuclease_3"/>
    <property type="match status" value="1"/>
</dbReference>
<evidence type="ECO:0000256" key="4">
    <source>
        <dbReference type="ARBA" id="ARBA00022759"/>
    </source>
</evidence>
<keyword evidence="6" id="KW-0460">Magnesium</keyword>
<sequence>MEENRLEKELFPLHSVNPIVLAFMGDCVYEFAIRDYVIRKFPTMKIHAVHRKAVSFAKASSQANVVQKLHEMDFLTEEEWSWVKKGRNQHSMIPKNASPMEYRYATGFETLLGYLHFVNQQDRIRLIVEEAIKIVGV</sequence>
<keyword evidence="6" id="KW-0963">Cytoplasm</keyword>
<dbReference type="EC" id="3.1.26.-" evidence="6"/>
<dbReference type="KEGG" id="faa:HMPREF0389_00272"/>
<dbReference type="EMBL" id="CP002390">
    <property type="protein sequence ID" value="EFE28357.1"/>
    <property type="molecule type" value="Genomic_DNA"/>
</dbReference>
<feature type="domain" description="RNase III" evidence="7">
    <location>
        <begin position="20"/>
        <end position="117"/>
    </location>
</feature>
<dbReference type="STRING" id="546269.HMPREF0389_00272"/>
<evidence type="ECO:0000256" key="1">
    <source>
        <dbReference type="ARBA" id="ARBA00022517"/>
    </source>
</evidence>
<dbReference type="Proteomes" id="UP000007468">
    <property type="component" value="Chromosome"/>
</dbReference>
<dbReference type="PIRSF" id="PIRSF005520">
    <property type="entry name" value="UCP005520"/>
    <property type="match status" value="1"/>
</dbReference>
<dbReference type="InterPro" id="IPR036389">
    <property type="entry name" value="RNase_III_sf"/>
</dbReference>
<dbReference type="GO" id="GO:0004525">
    <property type="term" value="F:ribonuclease III activity"/>
    <property type="evidence" value="ECO:0007669"/>
    <property type="project" value="InterPro"/>
</dbReference>
<accession>D6GRR6</accession>
<dbReference type="GO" id="GO:0006364">
    <property type="term" value="P:rRNA processing"/>
    <property type="evidence" value="ECO:0007669"/>
    <property type="project" value="UniProtKB-UniRule"/>
</dbReference>
<evidence type="ECO:0000313" key="9">
    <source>
        <dbReference type="Proteomes" id="UP000007468"/>
    </source>
</evidence>
<comment type="similarity">
    <text evidence="6">Belongs to the MrnC RNase family.</text>
</comment>
<keyword evidence="6" id="KW-0699">rRNA-binding</keyword>
<keyword evidence="1 6" id="KW-0690">Ribosome biogenesis</keyword>
<comment type="cofactor">
    <cofactor evidence="6">
        <name>Mg(2+)</name>
        <dbReference type="ChEBI" id="CHEBI:18420"/>
    </cofactor>
</comment>
<keyword evidence="9" id="KW-1185">Reference proteome</keyword>
<keyword evidence="2 6" id="KW-0698">rRNA processing</keyword>
<keyword evidence="3 6" id="KW-0540">Nuclease</keyword>
<proteinExistence type="inferred from homology"/>
<gene>
    <name evidence="6" type="primary">mrnC</name>
    <name evidence="8" type="ordered locus">HMPREF0389_00272</name>
</gene>
<comment type="subunit">
    <text evidence="6">Homodimer.</text>
</comment>
<dbReference type="GO" id="GO:0019843">
    <property type="term" value="F:rRNA binding"/>
    <property type="evidence" value="ECO:0007669"/>
    <property type="project" value="UniProtKB-UniRule"/>
</dbReference>
<evidence type="ECO:0000256" key="5">
    <source>
        <dbReference type="ARBA" id="ARBA00022801"/>
    </source>
</evidence>